<dbReference type="RefSeq" id="WP_236114201.1">
    <property type="nucleotide sequence ID" value="NZ_JAKGTI010000002.1"/>
</dbReference>
<evidence type="ECO:0000313" key="1">
    <source>
        <dbReference type="EMBL" id="MCF4098615.1"/>
    </source>
</evidence>
<comment type="caution">
    <text evidence="1">The sequence shown here is derived from an EMBL/GenBank/DDBJ whole genome shotgun (WGS) entry which is preliminary data.</text>
</comment>
<organism evidence="1 2">
    <name type="scientific">Maritalea mediterranea</name>
    <dbReference type="NCBI Taxonomy" id="2909667"/>
    <lineage>
        <taxon>Bacteria</taxon>
        <taxon>Pseudomonadati</taxon>
        <taxon>Pseudomonadota</taxon>
        <taxon>Alphaproteobacteria</taxon>
        <taxon>Hyphomicrobiales</taxon>
        <taxon>Devosiaceae</taxon>
        <taxon>Maritalea</taxon>
    </lineage>
</organism>
<proteinExistence type="predicted"/>
<dbReference type="Proteomes" id="UP001201217">
    <property type="component" value="Unassembled WGS sequence"/>
</dbReference>
<sequence length="469" mass="53977">MSRLDFESTASVRLLHPDRGEAVFSAIFERDPHFLHWNRMSLVGNDDDYRRFLPISNISQLKWELYDNPDWPKRDDSQPEHRTYGTAILNTRGRANGSSIARDSIQKFASFAINVHVETITITDAKMSAVYAFLQRPPAWDAYPRRLTESLSVRGEWRSAPSLGLKLRLLTNRYRRNEARISQEIELIEIPCVEVQPIADISAEAFVAAAGDLWFSIRVLLMYWFRQFVTPLSEQVITPNEITTTWRSVEVEPRQETRHLDLVDFFGRFDDFIVQAAPNLAIYQDQSSQLHAAVWGYAASFSTPVLEVQLTDRVEALERLVTVYERAASLDRDRVSRQKWKPIKSALKRTIDNLDLDEELAGQLKRGFASSPTLTLHERIERMATIYADQWEQADQNLLKGLASMIAARNSIVHGRLVDNIDRLAMEGLRAQAIFDKLFLSFIGCLEFHSSGYARESIYFHERRLEGHD</sequence>
<dbReference type="EMBL" id="JAKGTI010000002">
    <property type="protein sequence ID" value="MCF4098615.1"/>
    <property type="molecule type" value="Genomic_DNA"/>
</dbReference>
<evidence type="ECO:0008006" key="3">
    <source>
        <dbReference type="Google" id="ProtNLM"/>
    </source>
</evidence>
<keyword evidence="2" id="KW-1185">Reference proteome</keyword>
<name>A0ABS9E6W0_9HYPH</name>
<evidence type="ECO:0000313" key="2">
    <source>
        <dbReference type="Proteomes" id="UP001201217"/>
    </source>
</evidence>
<reference evidence="1 2" key="1">
    <citation type="submission" date="2022-01" db="EMBL/GenBank/DDBJ databases">
        <title>Maritalea mediterranea sp. nov., isolated from marine plastic residues from the Malva-rosa beach (Valencia, Spain).</title>
        <authorList>
            <person name="Vidal-Verdu A."/>
            <person name="Molina-Menor E."/>
            <person name="Pascual J."/>
            <person name="Pereto J."/>
            <person name="Porcar M."/>
        </authorList>
    </citation>
    <scope>NUCLEOTIDE SEQUENCE [LARGE SCALE GENOMIC DNA]</scope>
    <source>
        <strain evidence="1 2">P4.10X</strain>
    </source>
</reference>
<protein>
    <recommendedName>
        <fullName evidence="3">ApeA N-terminal domain-containing protein</fullName>
    </recommendedName>
</protein>
<accession>A0ABS9E6W0</accession>
<gene>
    <name evidence="1" type="ORF">L1I42_08960</name>
</gene>